<organism evidence="2 3">
    <name type="scientific">Proteobacteria bacterium 228</name>
    <dbReference type="NCBI Taxonomy" id="2083153"/>
    <lineage>
        <taxon>Bacteria</taxon>
        <taxon>Pseudomonadati</taxon>
        <taxon>Pseudomonadota</taxon>
    </lineage>
</organism>
<dbReference type="OrthoDB" id="117129at2"/>
<gene>
    <name evidence="2" type="ORF">C4K68_03190</name>
</gene>
<proteinExistence type="predicted"/>
<dbReference type="Pfam" id="PF05117">
    <property type="entry name" value="DUF695"/>
    <property type="match status" value="1"/>
</dbReference>
<feature type="domain" description="DUF695" evidence="1">
    <location>
        <begin position="35"/>
        <end position="165"/>
    </location>
</feature>
<dbReference type="AlphaFoldDB" id="A0A2S5KVW7"/>
<protein>
    <recommendedName>
        <fullName evidence="1">DUF695 domain-containing protein</fullName>
    </recommendedName>
</protein>
<name>A0A2S5KVW7_9PROT</name>
<evidence type="ECO:0000313" key="2">
    <source>
        <dbReference type="EMBL" id="PPC78858.1"/>
    </source>
</evidence>
<comment type="caution">
    <text evidence="2">The sequence shown here is derived from an EMBL/GenBank/DDBJ whole genome shotgun (WGS) entry which is preliminary data.</text>
</comment>
<evidence type="ECO:0000259" key="1">
    <source>
        <dbReference type="Pfam" id="PF05117"/>
    </source>
</evidence>
<accession>A0A2S5KVW7</accession>
<dbReference type="EMBL" id="PRLP01000009">
    <property type="protein sequence ID" value="PPC78858.1"/>
    <property type="molecule type" value="Genomic_DNA"/>
</dbReference>
<evidence type="ECO:0000313" key="3">
    <source>
        <dbReference type="Proteomes" id="UP000238196"/>
    </source>
</evidence>
<dbReference type="InterPro" id="IPR016097">
    <property type="entry name" value="DUF695"/>
</dbReference>
<sequence length="170" mass="18953">MPVPLPYARPAALLALLLSSTLLGGCLLQQNKPQWAMASAKNEQQQTTLVFRYLKGLPPGFATAEQPVKITIDWKYQSANGMPDTATSTRMSEMEKLLEPRVNSWGFATLALVSTGQGDKQWIYYAKSEEGFFSRMNQALAGLPKLPLEIQAEQEPDWDSYKDFISGLHK</sequence>
<dbReference type="Proteomes" id="UP000238196">
    <property type="component" value="Unassembled WGS sequence"/>
</dbReference>
<reference evidence="2 3" key="1">
    <citation type="submission" date="2018-02" db="EMBL/GenBank/DDBJ databases">
        <title>novel marine gammaproteobacteria from coastal saline agro ecosystem.</title>
        <authorList>
            <person name="Krishnan R."/>
            <person name="Ramesh Kumar N."/>
        </authorList>
    </citation>
    <scope>NUCLEOTIDE SEQUENCE [LARGE SCALE GENOMIC DNA]</scope>
    <source>
        <strain evidence="2 3">228</strain>
    </source>
</reference>